<organism evidence="2 3">
    <name type="scientific">Durusdinium trenchii</name>
    <dbReference type="NCBI Taxonomy" id="1381693"/>
    <lineage>
        <taxon>Eukaryota</taxon>
        <taxon>Sar</taxon>
        <taxon>Alveolata</taxon>
        <taxon>Dinophyceae</taxon>
        <taxon>Suessiales</taxon>
        <taxon>Symbiodiniaceae</taxon>
        <taxon>Durusdinium</taxon>
    </lineage>
</organism>
<feature type="compositionally biased region" description="Polar residues" evidence="1">
    <location>
        <begin position="114"/>
        <end position="131"/>
    </location>
</feature>
<proteinExistence type="predicted"/>
<evidence type="ECO:0000256" key="1">
    <source>
        <dbReference type="SAM" id="MobiDB-lite"/>
    </source>
</evidence>
<evidence type="ECO:0000313" key="2">
    <source>
        <dbReference type="EMBL" id="CAK9058040.1"/>
    </source>
</evidence>
<keyword evidence="3" id="KW-1185">Reference proteome</keyword>
<evidence type="ECO:0000313" key="3">
    <source>
        <dbReference type="Proteomes" id="UP001642484"/>
    </source>
</evidence>
<dbReference type="Proteomes" id="UP001642484">
    <property type="component" value="Unassembled WGS sequence"/>
</dbReference>
<sequence length="593" mass="65623">MPEEYFVELSQFKEDNPGVTIKQEDIVKEEIDGKIIEGINVRTGRKGYFKRTQAVDKTVNRNVELYSREMEVSEDAASSWHSAALKQTMPTHREALEISDLPLWHFFTKPSPAVQHQPQKSLTDVQAPTTVSDQVKDELLEAVKEESDEDKDDGTAQHRSLDQSLMFALPAAKAEAATKAAAKAAARAQAKSHAKEKKAIVADITRMQSIVQGLLSSSIEDNEAVEKLKDCKESGWEINQNVFQRAFKAAFMSHLKYSDWVSFDENADSAASLNSLRDLFSELLSRDFIDSRPIKLTVQKINTILNPAKFVSSEVKAASTQLKESAQEKIHVDNGLAAIFCGISQGKTLIVKALDVAEHQSADDQIVDQFNKVLEALDGLCEETERCKVDTSKIFDELNAAVDVFKSTSRKTCSDALRTFVANVKAKFAEKIRFACKVYATETALSWFSASLTLHSAQPGTCSPLPVTFVEKLEKLTQPASSNMTDEDSALLVRAVLELQKQMVNINALFSKSAGGSMNIVDIFNCSKGFTTYVNEYCSTMSSIDSKFVKTFDSFGEILASMSGSKLQHELHEQKQVLGKLLAKAIKTKLKLV</sequence>
<reference evidence="2 3" key="1">
    <citation type="submission" date="2024-02" db="EMBL/GenBank/DDBJ databases">
        <authorList>
            <person name="Chen Y."/>
            <person name="Shah S."/>
            <person name="Dougan E. K."/>
            <person name="Thang M."/>
            <person name="Chan C."/>
        </authorList>
    </citation>
    <scope>NUCLEOTIDE SEQUENCE [LARGE SCALE GENOMIC DNA]</scope>
</reference>
<feature type="region of interest" description="Disordered" evidence="1">
    <location>
        <begin position="112"/>
        <end position="131"/>
    </location>
</feature>
<name>A0ABP0N731_9DINO</name>
<dbReference type="EMBL" id="CAXAMN010021331">
    <property type="protein sequence ID" value="CAK9058040.1"/>
    <property type="molecule type" value="Genomic_DNA"/>
</dbReference>
<comment type="caution">
    <text evidence="2">The sequence shown here is derived from an EMBL/GenBank/DDBJ whole genome shotgun (WGS) entry which is preliminary data.</text>
</comment>
<gene>
    <name evidence="2" type="ORF">CCMP2556_LOCUS28603</name>
</gene>
<accession>A0ABP0N731</accession>
<protein>
    <submittedName>
        <fullName evidence="2">Uncharacterized protein</fullName>
    </submittedName>
</protein>